<sequence length="101" mass="11613">MYFLVYIDDIKSQLKIHHEGSRYHFSYLRNSSGAYYLCSASQSKYVRPNDTLSSSMPTHAKSTNAHFEAIKRLLRYIQGTLHIGLPLLHDTPKLCSYVDSD</sequence>
<protein>
    <submittedName>
        <fullName evidence="1">Uncharacterized protein</fullName>
    </submittedName>
</protein>
<organism evidence="1 2">
    <name type="scientific">Dendrobium nobile</name>
    <name type="common">Orchid</name>
    <dbReference type="NCBI Taxonomy" id="94219"/>
    <lineage>
        <taxon>Eukaryota</taxon>
        <taxon>Viridiplantae</taxon>
        <taxon>Streptophyta</taxon>
        <taxon>Embryophyta</taxon>
        <taxon>Tracheophyta</taxon>
        <taxon>Spermatophyta</taxon>
        <taxon>Magnoliopsida</taxon>
        <taxon>Liliopsida</taxon>
        <taxon>Asparagales</taxon>
        <taxon>Orchidaceae</taxon>
        <taxon>Epidendroideae</taxon>
        <taxon>Malaxideae</taxon>
        <taxon>Dendrobiinae</taxon>
        <taxon>Dendrobium</taxon>
    </lineage>
</organism>
<name>A0A8T3BDP9_DENNO</name>
<gene>
    <name evidence="1" type="ORF">KFK09_013685</name>
</gene>
<evidence type="ECO:0000313" key="2">
    <source>
        <dbReference type="Proteomes" id="UP000829196"/>
    </source>
</evidence>
<dbReference type="Proteomes" id="UP000829196">
    <property type="component" value="Unassembled WGS sequence"/>
</dbReference>
<evidence type="ECO:0000313" key="1">
    <source>
        <dbReference type="EMBL" id="KAI0507559.1"/>
    </source>
</evidence>
<accession>A0A8T3BDP9</accession>
<comment type="caution">
    <text evidence="1">The sequence shown here is derived from an EMBL/GenBank/DDBJ whole genome shotgun (WGS) entry which is preliminary data.</text>
</comment>
<dbReference type="AlphaFoldDB" id="A0A8T3BDP9"/>
<dbReference type="EMBL" id="JAGYWB010000010">
    <property type="protein sequence ID" value="KAI0507559.1"/>
    <property type="molecule type" value="Genomic_DNA"/>
</dbReference>
<proteinExistence type="predicted"/>
<reference evidence="1" key="1">
    <citation type="journal article" date="2022" name="Front. Genet.">
        <title>Chromosome-Scale Assembly of the Dendrobium nobile Genome Provides Insights Into the Molecular Mechanism of the Biosynthesis of the Medicinal Active Ingredient of Dendrobium.</title>
        <authorList>
            <person name="Xu Q."/>
            <person name="Niu S.-C."/>
            <person name="Li K.-L."/>
            <person name="Zheng P.-J."/>
            <person name="Zhang X.-J."/>
            <person name="Jia Y."/>
            <person name="Liu Y."/>
            <person name="Niu Y.-X."/>
            <person name="Yu L.-H."/>
            <person name="Chen D.-F."/>
            <person name="Zhang G.-Q."/>
        </authorList>
    </citation>
    <scope>NUCLEOTIDE SEQUENCE</scope>
    <source>
        <tissue evidence="1">Leaf</tissue>
    </source>
</reference>
<keyword evidence="2" id="KW-1185">Reference proteome</keyword>